<keyword evidence="3" id="KW-1185">Reference proteome</keyword>
<dbReference type="InterPro" id="IPR011011">
    <property type="entry name" value="Znf_FYVE_PHD"/>
</dbReference>
<evidence type="ECO:0000313" key="2">
    <source>
        <dbReference type="EMBL" id="GBL89616.1"/>
    </source>
</evidence>
<gene>
    <name evidence="2" type="ORF">AVEN_104586_1</name>
</gene>
<feature type="compositionally biased region" description="Polar residues" evidence="1">
    <location>
        <begin position="1"/>
        <end position="11"/>
    </location>
</feature>
<comment type="caution">
    <text evidence="2">The sequence shown here is derived from an EMBL/GenBank/DDBJ whole genome shotgun (WGS) entry which is preliminary data.</text>
</comment>
<sequence>MSQSVSSTRTRYNNEKNSVDKKINNKENLVLKENLGNFERKRKQKKKTFDSDDDENCLIIYSLNPYEESRSGKQWVQCTECKRWSHEDCITNGNSKYFVCINCESDFENSWDSP</sequence>
<evidence type="ECO:0000256" key="1">
    <source>
        <dbReference type="SAM" id="MobiDB-lite"/>
    </source>
</evidence>
<dbReference type="Gene3D" id="3.30.40.10">
    <property type="entry name" value="Zinc/RING finger domain, C3HC4 (zinc finger)"/>
    <property type="match status" value="1"/>
</dbReference>
<dbReference type="OrthoDB" id="7477368at2759"/>
<proteinExistence type="predicted"/>
<feature type="region of interest" description="Disordered" evidence="1">
    <location>
        <begin position="1"/>
        <end position="25"/>
    </location>
</feature>
<protein>
    <recommendedName>
        <fullName evidence="4">Zinc finger PHD-type domain-containing protein</fullName>
    </recommendedName>
</protein>
<evidence type="ECO:0000313" key="3">
    <source>
        <dbReference type="Proteomes" id="UP000499080"/>
    </source>
</evidence>
<organism evidence="2 3">
    <name type="scientific">Araneus ventricosus</name>
    <name type="common">Orbweaver spider</name>
    <name type="synonym">Epeira ventricosa</name>
    <dbReference type="NCBI Taxonomy" id="182803"/>
    <lineage>
        <taxon>Eukaryota</taxon>
        <taxon>Metazoa</taxon>
        <taxon>Ecdysozoa</taxon>
        <taxon>Arthropoda</taxon>
        <taxon>Chelicerata</taxon>
        <taxon>Arachnida</taxon>
        <taxon>Araneae</taxon>
        <taxon>Araneomorphae</taxon>
        <taxon>Entelegynae</taxon>
        <taxon>Araneoidea</taxon>
        <taxon>Araneidae</taxon>
        <taxon>Araneus</taxon>
    </lineage>
</organism>
<reference evidence="2 3" key="1">
    <citation type="journal article" date="2019" name="Sci. Rep.">
        <title>Orb-weaving spider Araneus ventricosus genome elucidates the spidroin gene catalogue.</title>
        <authorList>
            <person name="Kono N."/>
            <person name="Nakamura H."/>
            <person name="Ohtoshi R."/>
            <person name="Moran D.A.P."/>
            <person name="Shinohara A."/>
            <person name="Yoshida Y."/>
            <person name="Fujiwara M."/>
            <person name="Mori M."/>
            <person name="Tomita M."/>
            <person name="Arakawa K."/>
        </authorList>
    </citation>
    <scope>NUCLEOTIDE SEQUENCE [LARGE SCALE GENOMIC DNA]</scope>
</reference>
<feature type="compositionally biased region" description="Basic and acidic residues" evidence="1">
    <location>
        <begin position="12"/>
        <end position="25"/>
    </location>
</feature>
<dbReference type="EMBL" id="BGPR01000066">
    <property type="protein sequence ID" value="GBL89616.1"/>
    <property type="molecule type" value="Genomic_DNA"/>
</dbReference>
<dbReference type="AlphaFoldDB" id="A0A4Y2BE93"/>
<dbReference type="InterPro" id="IPR013083">
    <property type="entry name" value="Znf_RING/FYVE/PHD"/>
</dbReference>
<accession>A0A4Y2BE93</accession>
<evidence type="ECO:0008006" key="4">
    <source>
        <dbReference type="Google" id="ProtNLM"/>
    </source>
</evidence>
<dbReference type="SUPFAM" id="SSF57903">
    <property type="entry name" value="FYVE/PHD zinc finger"/>
    <property type="match status" value="1"/>
</dbReference>
<dbReference type="Proteomes" id="UP000499080">
    <property type="component" value="Unassembled WGS sequence"/>
</dbReference>
<name>A0A4Y2BE93_ARAVE</name>